<name>A0A438H1T9_VITVI</name>
<dbReference type="PANTHER" id="PTHR45923">
    <property type="entry name" value="PROTEIN SEY1"/>
    <property type="match status" value="1"/>
</dbReference>
<dbReference type="InterPro" id="IPR008803">
    <property type="entry name" value="RHD3/Sey1"/>
</dbReference>
<gene>
    <name evidence="1" type="primary">Os12g0604600_0</name>
    <name evidence="1" type="ORF">CK203_058457</name>
</gene>
<organism evidence="1 2">
    <name type="scientific">Vitis vinifera</name>
    <name type="common">Grape</name>
    <dbReference type="NCBI Taxonomy" id="29760"/>
    <lineage>
        <taxon>Eukaryota</taxon>
        <taxon>Viridiplantae</taxon>
        <taxon>Streptophyta</taxon>
        <taxon>Embryophyta</taxon>
        <taxon>Tracheophyta</taxon>
        <taxon>Spermatophyta</taxon>
        <taxon>Magnoliopsida</taxon>
        <taxon>eudicotyledons</taxon>
        <taxon>Gunneridae</taxon>
        <taxon>Pentapetalae</taxon>
        <taxon>rosids</taxon>
        <taxon>Vitales</taxon>
        <taxon>Vitaceae</taxon>
        <taxon>Viteae</taxon>
        <taxon>Vitis</taxon>
    </lineage>
</organism>
<evidence type="ECO:0000313" key="1">
    <source>
        <dbReference type="EMBL" id="RVW78201.1"/>
    </source>
</evidence>
<protein>
    <submittedName>
        <fullName evidence="1">Protein ROOT HAIR defective 3-like 1</fullName>
    </submittedName>
</protein>
<dbReference type="PANTHER" id="PTHR45923:SF20">
    <property type="entry name" value="PROTEIN ROOT HAIR DEFECTIVE 3 HOMOLOG 2"/>
    <property type="match status" value="1"/>
</dbReference>
<dbReference type="AlphaFoldDB" id="A0A438H1T9"/>
<dbReference type="EMBL" id="QGNW01000300">
    <property type="protein sequence ID" value="RVW78201.1"/>
    <property type="molecule type" value="Genomic_DNA"/>
</dbReference>
<dbReference type="Proteomes" id="UP000288805">
    <property type="component" value="Unassembled WGS sequence"/>
</dbReference>
<evidence type="ECO:0000313" key="2">
    <source>
        <dbReference type="Proteomes" id="UP000288805"/>
    </source>
</evidence>
<dbReference type="Pfam" id="PF05879">
    <property type="entry name" value="RHD3_GTPase"/>
    <property type="match status" value="1"/>
</dbReference>
<reference evidence="1 2" key="1">
    <citation type="journal article" date="2018" name="PLoS Genet.">
        <title>Population sequencing reveals clonal diversity and ancestral inbreeding in the grapevine cultivar Chardonnay.</title>
        <authorList>
            <person name="Roach M.J."/>
            <person name="Johnson D.L."/>
            <person name="Bohlmann J."/>
            <person name="van Vuuren H.J."/>
            <person name="Jones S.J."/>
            <person name="Pretorius I.S."/>
            <person name="Schmidt S.A."/>
            <person name="Borneman A.R."/>
        </authorList>
    </citation>
    <scope>NUCLEOTIDE SEQUENCE [LARGE SCALE GENOMIC DNA]</scope>
    <source>
        <strain evidence="2">cv. Chardonnay</strain>
        <tissue evidence="1">Leaf</tissue>
    </source>
</reference>
<comment type="caution">
    <text evidence="1">The sequence shown here is derived from an EMBL/GenBank/DDBJ whole genome shotgun (WGS) entry which is preliminary data.</text>
</comment>
<proteinExistence type="predicted"/>
<accession>A0A438H1T9</accession>
<sequence length="227" mass="25517">MDDTAFEKQSALFALAISDVVLINIWGWSELSSGWKTTGAVKILTIECWTELCLRFQMWCHDIGREHAANKPLLKTVFQTPLEYLEPVLREDIQKIWDTVSKPQQLKDTPLSEFFYMEVIALSSYEEKEEQFKEQGLLVTDGGVVPASGFCFSAQKIWEVIRENKDLDLPAQKVMVATVRCEEIANEKLSGLACDKELMALENAVQAGPVSGFGKQISSILETYLSA</sequence>